<organism evidence="3 4">
    <name type="scientific">Kitasatospora phosalacinea</name>
    <dbReference type="NCBI Taxonomy" id="2065"/>
    <lineage>
        <taxon>Bacteria</taxon>
        <taxon>Bacillati</taxon>
        <taxon>Actinomycetota</taxon>
        <taxon>Actinomycetes</taxon>
        <taxon>Kitasatosporales</taxon>
        <taxon>Streptomycetaceae</taxon>
        <taxon>Kitasatospora</taxon>
    </lineage>
</organism>
<dbReference type="PANTHER" id="PTHR48081">
    <property type="entry name" value="AB HYDROLASE SUPERFAMILY PROTEIN C4A8.06C"/>
    <property type="match status" value="1"/>
</dbReference>
<dbReference type="GO" id="GO:0016787">
    <property type="term" value="F:hydrolase activity"/>
    <property type="evidence" value="ECO:0007669"/>
    <property type="project" value="UniProtKB-KW"/>
</dbReference>
<accession>A0A9W6PE31</accession>
<dbReference type="InterPro" id="IPR029058">
    <property type="entry name" value="AB_hydrolase_fold"/>
</dbReference>
<evidence type="ECO:0000313" key="3">
    <source>
        <dbReference type="EMBL" id="GLW53299.1"/>
    </source>
</evidence>
<dbReference type="Gene3D" id="3.40.50.1820">
    <property type="entry name" value="alpha/beta hydrolase"/>
    <property type="match status" value="1"/>
</dbReference>
<dbReference type="InterPro" id="IPR050300">
    <property type="entry name" value="GDXG_lipolytic_enzyme"/>
</dbReference>
<keyword evidence="1" id="KW-0378">Hydrolase</keyword>
<dbReference type="InterPro" id="IPR013094">
    <property type="entry name" value="AB_hydrolase_3"/>
</dbReference>
<dbReference type="RefSeq" id="WP_033250318.1">
    <property type="nucleotide sequence ID" value="NZ_BSRX01000006.1"/>
</dbReference>
<protein>
    <submittedName>
        <fullName evidence="3">Esterase</fullName>
    </submittedName>
</protein>
<evidence type="ECO:0000259" key="2">
    <source>
        <dbReference type="Pfam" id="PF07859"/>
    </source>
</evidence>
<reference evidence="3" key="1">
    <citation type="submission" date="2023-02" db="EMBL/GenBank/DDBJ databases">
        <title>Kitasatospora phosalacinea NBRC 14362.</title>
        <authorList>
            <person name="Ichikawa N."/>
            <person name="Sato H."/>
            <person name="Tonouchi N."/>
        </authorList>
    </citation>
    <scope>NUCLEOTIDE SEQUENCE</scope>
    <source>
        <strain evidence="3">NBRC 14362</strain>
    </source>
</reference>
<dbReference type="Pfam" id="PF07859">
    <property type="entry name" value="Abhydrolase_3"/>
    <property type="match status" value="1"/>
</dbReference>
<dbReference type="Proteomes" id="UP001165143">
    <property type="component" value="Unassembled WGS sequence"/>
</dbReference>
<dbReference type="SUPFAM" id="SSF53474">
    <property type="entry name" value="alpha/beta-Hydrolases"/>
    <property type="match status" value="1"/>
</dbReference>
<dbReference type="AlphaFoldDB" id="A0A9W6PE31"/>
<feature type="domain" description="Alpha/beta hydrolase fold-3" evidence="2">
    <location>
        <begin position="73"/>
        <end position="258"/>
    </location>
</feature>
<name>A0A9W6PE31_9ACTN</name>
<dbReference type="OrthoDB" id="9803828at2"/>
<dbReference type="EMBL" id="BSRX01000006">
    <property type="protein sequence ID" value="GLW53299.1"/>
    <property type="molecule type" value="Genomic_DNA"/>
</dbReference>
<proteinExistence type="predicted"/>
<comment type="caution">
    <text evidence="3">The sequence shown here is derived from an EMBL/GenBank/DDBJ whole genome shotgun (WGS) entry which is preliminary data.</text>
</comment>
<sequence>MTVYRGFDQQELDREYSPSTRAADFDAELAAYAAESRRALCELPGHRELRYGPDAPELLDFFPAARTGAPLHVFVHGGFWQELGKEDSAFPALDLVPHGTAFAAVGYGLAPRWTVEQIVEQTTSAVRWLVDHAAELGADPERIVLSGSSAGAHLAAAALLDRRLRGRIRGAALLSGVYDLEPVALSYVNQPLGLDPARAAALSPLHAGRAALAALPPVVLALGEHETDEFGRQQAEFAEALREADVPVHELLVGGRNHFDLVFDLGRTGTVLGAAVEALWRS</sequence>
<evidence type="ECO:0000313" key="4">
    <source>
        <dbReference type="Proteomes" id="UP001165143"/>
    </source>
</evidence>
<dbReference type="PANTHER" id="PTHR48081:SF33">
    <property type="entry name" value="KYNURENINE FORMAMIDASE"/>
    <property type="match status" value="1"/>
</dbReference>
<evidence type="ECO:0000256" key="1">
    <source>
        <dbReference type="ARBA" id="ARBA00022801"/>
    </source>
</evidence>
<gene>
    <name evidence="3" type="ORF">Kpho01_13100</name>
</gene>